<keyword evidence="3" id="KW-1185">Reference proteome</keyword>
<dbReference type="InterPro" id="IPR014710">
    <property type="entry name" value="RmlC-like_jellyroll"/>
</dbReference>
<name>A0A239JFQ7_9FIRM</name>
<sequence>MNLEKRVTNLYDALTSAELDQKVGIRVTHLTGTDNYSFFVAEIAPHKKIPAHYHKAGVEIYQIVEGNGVMYTGNRNLDESISWNPPLQLQQGDCFTVHEGEVHQFFNDSGNKIIVIFGCSKSHLSKDRFFVEGFYN</sequence>
<evidence type="ECO:0000259" key="1">
    <source>
        <dbReference type="Pfam" id="PF07883"/>
    </source>
</evidence>
<evidence type="ECO:0000313" key="2">
    <source>
        <dbReference type="EMBL" id="SNT03554.1"/>
    </source>
</evidence>
<dbReference type="SUPFAM" id="SSF51182">
    <property type="entry name" value="RmlC-like cupins"/>
    <property type="match status" value="1"/>
</dbReference>
<dbReference type="OrthoDB" id="9797047at2"/>
<dbReference type="Gene3D" id="2.60.120.10">
    <property type="entry name" value="Jelly Rolls"/>
    <property type="match status" value="1"/>
</dbReference>
<dbReference type="Proteomes" id="UP000198304">
    <property type="component" value="Unassembled WGS sequence"/>
</dbReference>
<dbReference type="RefSeq" id="WP_089284945.1">
    <property type="nucleotide sequence ID" value="NZ_FZOJ01000034.1"/>
</dbReference>
<dbReference type="InterPro" id="IPR013096">
    <property type="entry name" value="Cupin_2"/>
</dbReference>
<dbReference type="AlphaFoldDB" id="A0A239JFQ7"/>
<evidence type="ECO:0000313" key="3">
    <source>
        <dbReference type="Proteomes" id="UP000198304"/>
    </source>
</evidence>
<gene>
    <name evidence="2" type="ORF">SAMN05446037_103455</name>
</gene>
<dbReference type="EMBL" id="FZOJ01000034">
    <property type="protein sequence ID" value="SNT03554.1"/>
    <property type="molecule type" value="Genomic_DNA"/>
</dbReference>
<protein>
    <submittedName>
        <fullName evidence="2">Cupin domain-containing protein</fullName>
    </submittedName>
</protein>
<accession>A0A239JFQ7</accession>
<feature type="domain" description="Cupin type-2" evidence="1">
    <location>
        <begin position="40"/>
        <end position="111"/>
    </location>
</feature>
<dbReference type="Pfam" id="PF07883">
    <property type="entry name" value="Cupin_2"/>
    <property type="match status" value="1"/>
</dbReference>
<organism evidence="2 3">
    <name type="scientific">Anaerovirgula multivorans</name>
    <dbReference type="NCBI Taxonomy" id="312168"/>
    <lineage>
        <taxon>Bacteria</taxon>
        <taxon>Bacillati</taxon>
        <taxon>Bacillota</taxon>
        <taxon>Clostridia</taxon>
        <taxon>Peptostreptococcales</taxon>
        <taxon>Natronincolaceae</taxon>
        <taxon>Anaerovirgula</taxon>
    </lineage>
</organism>
<dbReference type="InterPro" id="IPR011051">
    <property type="entry name" value="RmlC_Cupin_sf"/>
</dbReference>
<reference evidence="2 3" key="1">
    <citation type="submission" date="2017-06" db="EMBL/GenBank/DDBJ databases">
        <authorList>
            <person name="Kim H.J."/>
            <person name="Triplett B.A."/>
        </authorList>
    </citation>
    <scope>NUCLEOTIDE SEQUENCE [LARGE SCALE GENOMIC DNA]</scope>
    <source>
        <strain evidence="2 3">SCA</strain>
    </source>
</reference>
<proteinExistence type="predicted"/>